<accession>A0A6J5U062</accession>
<dbReference type="PANTHER" id="PTHR33130">
    <property type="entry name" value="PUTATIVE (DUF1639)-RELATED"/>
    <property type="match status" value="1"/>
</dbReference>
<feature type="region of interest" description="Disordered" evidence="1">
    <location>
        <begin position="184"/>
        <end position="226"/>
    </location>
</feature>
<feature type="compositionally biased region" description="Polar residues" evidence="1">
    <location>
        <begin position="23"/>
        <end position="38"/>
    </location>
</feature>
<dbReference type="AlphaFoldDB" id="A0A6J5U062"/>
<dbReference type="InterPro" id="IPR012438">
    <property type="entry name" value="DUF1639"/>
</dbReference>
<feature type="region of interest" description="Disordered" evidence="1">
    <location>
        <begin position="1"/>
        <end position="164"/>
    </location>
</feature>
<dbReference type="EMBL" id="CAEKDK010000002">
    <property type="protein sequence ID" value="CAB4269546.1"/>
    <property type="molecule type" value="Genomic_DNA"/>
</dbReference>
<proteinExistence type="predicted"/>
<evidence type="ECO:0000256" key="1">
    <source>
        <dbReference type="SAM" id="MobiDB-lite"/>
    </source>
</evidence>
<feature type="compositionally biased region" description="Basic and acidic residues" evidence="1">
    <location>
        <begin position="119"/>
        <end position="132"/>
    </location>
</feature>
<evidence type="ECO:0000313" key="3">
    <source>
        <dbReference type="Proteomes" id="UP000507222"/>
    </source>
</evidence>
<sequence length="333" mass="36264">MVFNSVSSQPETIPEPDPKPDSMASTVPSKSLVHQAQNHGLPLPQLKWAMSNNTTTTKSNENNKTSTKSSGNNNPSLQLSSNTKLAQLDPVAKQPEPKSSNVEKEADPIPATEVIDGPETQKPKSTAEDKKSKICIRIRSKEKAAVVPEPEPEPEPENEKESSVAAALAALEDEETIQKTWNLRPRRPVPNANGRAGALKTGAPLVQQNKTEVAGGSSKAGGKGAQKKDNKLNILVSLTKEEIEEDIFIMTGARPSRRPKKRAKNVQKQLDHLFPGLWLNSVSTNSYQVPETPLKVKSYESFENLNMLLSGLDGMRLLLVKCLAAILKTCELL</sequence>
<evidence type="ECO:0000313" key="2">
    <source>
        <dbReference type="EMBL" id="CAB4269546.1"/>
    </source>
</evidence>
<organism evidence="2 3">
    <name type="scientific">Prunus armeniaca</name>
    <name type="common">Apricot</name>
    <name type="synonym">Armeniaca vulgaris</name>
    <dbReference type="NCBI Taxonomy" id="36596"/>
    <lineage>
        <taxon>Eukaryota</taxon>
        <taxon>Viridiplantae</taxon>
        <taxon>Streptophyta</taxon>
        <taxon>Embryophyta</taxon>
        <taxon>Tracheophyta</taxon>
        <taxon>Spermatophyta</taxon>
        <taxon>Magnoliopsida</taxon>
        <taxon>eudicotyledons</taxon>
        <taxon>Gunneridae</taxon>
        <taxon>Pentapetalae</taxon>
        <taxon>rosids</taxon>
        <taxon>fabids</taxon>
        <taxon>Rosales</taxon>
        <taxon>Rosaceae</taxon>
        <taxon>Amygdaloideae</taxon>
        <taxon>Amygdaleae</taxon>
        <taxon>Prunus</taxon>
    </lineage>
</organism>
<dbReference type="Pfam" id="PF07797">
    <property type="entry name" value="DUF1639"/>
    <property type="match status" value="1"/>
</dbReference>
<protein>
    <submittedName>
        <fullName evidence="2">Uncharacterized protein</fullName>
    </submittedName>
</protein>
<name>A0A6J5U062_PRUAR</name>
<dbReference type="Proteomes" id="UP000507222">
    <property type="component" value="Unassembled WGS sequence"/>
</dbReference>
<feature type="compositionally biased region" description="Polar residues" evidence="1">
    <location>
        <begin position="1"/>
        <end position="11"/>
    </location>
</feature>
<reference evidence="2 3" key="1">
    <citation type="submission" date="2020-05" db="EMBL/GenBank/DDBJ databases">
        <authorList>
            <person name="Campoy J."/>
            <person name="Schneeberger K."/>
            <person name="Spophaly S."/>
        </authorList>
    </citation>
    <scope>NUCLEOTIDE SEQUENCE [LARGE SCALE GENOMIC DNA]</scope>
    <source>
        <strain evidence="2">PruArmRojPasFocal</strain>
    </source>
</reference>
<feature type="compositionally biased region" description="Low complexity" evidence="1">
    <location>
        <begin position="51"/>
        <end position="76"/>
    </location>
</feature>
<dbReference type="PANTHER" id="PTHR33130:SF40">
    <property type="entry name" value="CHROMOGRANIN (DUF1639)"/>
    <property type="match status" value="1"/>
</dbReference>
<gene>
    <name evidence="2" type="ORF">CURHAP_LOCUS15232</name>
</gene>